<dbReference type="STRING" id="1797692.A3I33_01200"/>
<dbReference type="GO" id="GO:0009294">
    <property type="term" value="P:DNA-mediated transformation"/>
    <property type="evidence" value="ECO:0007669"/>
    <property type="project" value="InterPro"/>
</dbReference>
<dbReference type="PANTHER" id="PTHR43022:SF1">
    <property type="entry name" value="PROTEIN SMF"/>
    <property type="match status" value="1"/>
</dbReference>
<dbReference type="InterPro" id="IPR057666">
    <property type="entry name" value="DrpA_SLOG"/>
</dbReference>
<dbReference type="Gene3D" id="3.40.50.450">
    <property type="match status" value="1"/>
</dbReference>
<protein>
    <submittedName>
        <fullName evidence="3">DNA protecting protein DprA</fullName>
    </submittedName>
</protein>
<name>A0A1G1Z8W4_9BACT</name>
<evidence type="ECO:0000313" key="4">
    <source>
        <dbReference type="Proteomes" id="UP000176544"/>
    </source>
</evidence>
<dbReference type="PANTHER" id="PTHR43022">
    <property type="entry name" value="PROTEIN SMF"/>
    <property type="match status" value="1"/>
</dbReference>
<sequence length="288" mass="30456">MNFSTFGIESNEYPPLLREIGSAPMLLHVRGALPDPTLPAVAVVGTRKATRDGKELARKTAHELADAGVIVVSGLAMGIDTEAHKGALEAGGITIAVLGNGIGSVYPAQNEKLAAEILSHGGAIISEYGSDEPSYKGRFIERNRIISGLCLGVIVIEAPEKSGAISTARFAAEQGRGVFVFPASPHNKNYKGSHELIRDGATLVTNVGEVLEDLGLKKSHKLEDQMKELSGDEYKIVSVLKDAGTPIDIDTIIELTTLEPQVASNIIMTLVVEGIIKEGSTGYEISNS</sequence>
<dbReference type="AlphaFoldDB" id="A0A1G1Z8W4"/>
<evidence type="ECO:0000313" key="3">
    <source>
        <dbReference type="EMBL" id="OGY61093.1"/>
    </source>
</evidence>
<dbReference type="Proteomes" id="UP000176544">
    <property type="component" value="Unassembled WGS sequence"/>
</dbReference>
<evidence type="ECO:0000259" key="2">
    <source>
        <dbReference type="Pfam" id="PF02481"/>
    </source>
</evidence>
<evidence type="ECO:0000256" key="1">
    <source>
        <dbReference type="ARBA" id="ARBA00006525"/>
    </source>
</evidence>
<comment type="caution">
    <text evidence="3">The sequence shown here is derived from an EMBL/GenBank/DDBJ whole genome shotgun (WGS) entry which is preliminary data.</text>
</comment>
<reference evidence="3 4" key="1">
    <citation type="journal article" date="2016" name="Nat. Commun.">
        <title>Thousands of microbial genomes shed light on interconnected biogeochemical processes in an aquifer system.</title>
        <authorList>
            <person name="Anantharaman K."/>
            <person name="Brown C.T."/>
            <person name="Hug L.A."/>
            <person name="Sharon I."/>
            <person name="Castelle C.J."/>
            <person name="Probst A.J."/>
            <person name="Thomas B.C."/>
            <person name="Singh A."/>
            <person name="Wilkins M.J."/>
            <person name="Karaoz U."/>
            <person name="Brodie E.L."/>
            <person name="Williams K.H."/>
            <person name="Hubbard S.S."/>
            <person name="Banfield J.F."/>
        </authorList>
    </citation>
    <scope>NUCLEOTIDE SEQUENCE [LARGE SCALE GENOMIC DNA]</scope>
</reference>
<dbReference type="NCBIfam" id="TIGR00732">
    <property type="entry name" value="dprA"/>
    <property type="match status" value="1"/>
</dbReference>
<organism evidence="3 4">
    <name type="scientific">Candidatus Colwellbacteria bacterium RIFCSPLOWO2_02_FULL_45_11</name>
    <dbReference type="NCBI Taxonomy" id="1797692"/>
    <lineage>
        <taxon>Bacteria</taxon>
        <taxon>Candidatus Colwelliibacteriota</taxon>
    </lineage>
</organism>
<dbReference type="Pfam" id="PF02481">
    <property type="entry name" value="DNA_processg_A"/>
    <property type="match status" value="1"/>
</dbReference>
<gene>
    <name evidence="3" type="ORF">A3I33_01200</name>
</gene>
<dbReference type="InterPro" id="IPR003488">
    <property type="entry name" value="DprA"/>
</dbReference>
<dbReference type="EMBL" id="MHJA01000015">
    <property type="protein sequence ID" value="OGY61093.1"/>
    <property type="molecule type" value="Genomic_DNA"/>
</dbReference>
<dbReference type="SUPFAM" id="SSF102405">
    <property type="entry name" value="MCP/YpsA-like"/>
    <property type="match status" value="1"/>
</dbReference>
<comment type="similarity">
    <text evidence="1">Belongs to the DprA/Smf family.</text>
</comment>
<accession>A0A1G1Z8W4</accession>
<feature type="domain" description="Smf/DprA SLOG" evidence="2">
    <location>
        <begin position="8"/>
        <end position="214"/>
    </location>
</feature>
<proteinExistence type="inferred from homology"/>